<dbReference type="RefSeq" id="WP_044838509.1">
    <property type="nucleotide sequence ID" value="NZ_CP059734.1"/>
</dbReference>
<dbReference type="KEGG" id="tvd:SG34_029895"/>
<dbReference type="AlphaFoldDB" id="A0AAE9Z916"/>
<dbReference type="EMBL" id="CP059734">
    <property type="protein sequence ID" value="WDE08995.1"/>
    <property type="molecule type" value="Genomic_DNA"/>
</dbReference>
<evidence type="ECO:0000313" key="2">
    <source>
        <dbReference type="Proteomes" id="UP000032352"/>
    </source>
</evidence>
<dbReference type="Gene3D" id="3.30.1460.10">
    <property type="match status" value="1"/>
</dbReference>
<dbReference type="Pfam" id="PF05932">
    <property type="entry name" value="CesT"/>
    <property type="match status" value="1"/>
</dbReference>
<accession>A0AAE9Z916</accession>
<reference evidence="1 2" key="1">
    <citation type="journal article" date="2015" name="Genome Announc.">
        <title>Draft Genome Sequences of Marine Isolates of Thalassomonas viridans and Thalassomonas actiniarum.</title>
        <authorList>
            <person name="Olonade I."/>
            <person name="van Zyl L.J."/>
            <person name="Trindade M."/>
        </authorList>
    </citation>
    <scope>NUCLEOTIDE SEQUENCE [LARGE SCALE GENOMIC DNA]</scope>
    <source>
        <strain evidence="1 2">XOM25</strain>
    </source>
</reference>
<keyword evidence="2" id="KW-1185">Reference proteome</keyword>
<dbReference type="GO" id="GO:0030254">
    <property type="term" value="P:protein secretion by the type III secretion system"/>
    <property type="evidence" value="ECO:0007669"/>
    <property type="project" value="InterPro"/>
</dbReference>
<name>A0AAE9Z916_9GAMM</name>
<gene>
    <name evidence="1" type="ORF">SG34_029895</name>
</gene>
<dbReference type="InterPro" id="IPR010261">
    <property type="entry name" value="Tir_chaperone"/>
</dbReference>
<organism evidence="1 2">
    <name type="scientific">Thalassomonas viridans</name>
    <dbReference type="NCBI Taxonomy" id="137584"/>
    <lineage>
        <taxon>Bacteria</taxon>
        <taxon>Pseudomonadati</taxon>
        <taxon>Pseudomonadota</taxon>
        <taxon>Gammaproteobacteria</taxon>
        <taxon>Alteromonadales</taxon>
        <taxon>Colwelliaceae</taxon>
        <taxon>Thalassomonas</taxon>
    </lineage>
</organism>
<reference evidence="1 2" key="2">
    <citation type="journal article" date="2022" name="Mar. Drugs">
        <title>Bioassay-Guided Fractionation Leads to the Detection of Cholic Acid Generated by the Rare Thalassomonas sp.</title>
        <authorList>
            <person name="Pheiffer F."/>
            <person name="Schneider Y.K."/>
            <person name="Hansen E.H."/>
            <person name="Andersen J.H."/>
            <person name="Isaksson J."/>
            <person name="Busche T."/>
            <person name="R C."/>
            <person name="Kalinowski J."/>
            <person name="Zyl L.V."/>
            <person name="Trindade M."/>
        </authorList>
    </citation>
    <scope>NUCLEOTIDE SEQUENCE [LARGE SCALE GENOMIC DNA]</scope>
    <source>
        <strain evidence="1 2">XOM25</strain>
    </source>
</reference>
<dbReference type="Proteomes" id="UP000032352">
    <property type="component" value="Chromosome pTvir"/>
</dbReference>
<protein>
    <submittedName>
        <fullName evidence="1">Type III secretion system chaperone</fullName>
    </submittedName>
</protein>
<dbReference type="SUPFAM" id="SSF69635">
    <property type="entry name" value="Type III secretory system chaperone-like"/>
    <property type="match status" value="1"/>
</dbReference>
<dbReference type="CDD" id="cd17034">
    <property type="entry name" value="T3SC_IA_ShcO1-like"/>
    <property type="match status" value="1"/>
</dbReference>
<evidence type="ECO:0000313" key="1">
    <source>
        <dbReference type="EMBL" id="WDE08995.1"/>
    </source>
</evidence>
<proteinExistence type="predicted"/>
<sequence length="155" mass="17356">MAYEKHQLQYWLNELGSAFGAQFTLNDKGRCTLQVDNNTSLALLTDENNKAYSITCHLMDLQELNREQVFSQALSLNLNQIETSGAAIALDQKHNALMLCYTADVDRTEYQDFKNTLDNFVDKAEQLIQTLNVSPNTTGTNTSAAPDALFGMLRI</sequence>